<proteinExistence type="predicted"/>
<dbReference type="InterPro" id="IPR027266">
    <property type="entry name" value="TrmE/GcvT-like"/>
</dbReference>
<dbReference type="EMBL" id="RJVQ01000007">
    <property type="protein sequence ID" value="RQW62189.1"/>
    <property type="molecule type" value="Genomic_DNA"/>
</dbReference>
<dbReference type="RefSeq" id="WP_124938183.1">
    <property type="nucleotide sequence ID" value="NZ_RJVQ01000007.1"/>
</dbReference>
<dbReference type="AlphaFoldDB" id="A0A3N9TDN9"/>
<dbReference type="OrthoDB" id="9814782at2"/>
<dbReference type="Gene3D" id="3.30.70.1520">
    <property type="entry name" value="Heterotetrameric sarcosine oxidase"/>
    <property type="match status" value="1"/>
</dbReference>
<dbReference type="Gene3D" id="3.30.1360.120">
    <property type="entry name" value="Probable tRNA modification gtpase trme, domain 1"/>
    <property type="match status" value="1"/>
</dbReference>
<protein>
    <submittedName>
        <fullName evidence="1">Sarcosine oxidase subunit gamma</fullName>
    </submittedName>
</protein>
<gene>
    <name evidence="1" type="ORF">EES38_15855</name>
</gene>
<accession>A0A3N9TDN9</accession>
<comment type="caution">
    <text evidence="1">The sequence shown here is derived from an EMBL/GenBank/DDBJ whole genome shotgun (WGS) entry which is preliminary data.</text>
</comment>
<organism evidence="1 2">
    <name type="scientific">Vibrio viridaestus</name>
    <dbReference type="NCBI Taxonomy" id="2487322"/>
    <lineage>
        <taxon>Bacteria</taxon>
        <taxon>Pseudomonadati</taxon>
        <taxon>Pseudomonadota</taxon>
        <taxon>Gammaproteobacteria</taxon>
        <taxon>Vibrionales</taxon>
        <taxon>Vibrionaceae</taxon>
        <taxon>Vibrio</taxon>
    </lineage>
</organism>
<dbReference type="Proteomes" id="UP000281112">
    <property type="component" value="Unassembled WGS sequence"/>
</dbReference>
<evidence type="ECO:0000313" key="1">
    <source>
        <dbReference type="EMBL" id="RQW62189.1"/>
    </source>
</evidence>
<dbReference type="InterPro" id="IPR007375">
    <property type="entry name" value="SoxG"/>
</dbReference>
<evidence type="ECO:0000313" key="2">
    <source>
        <dbReference type="Proteomes" id="UP000281112"/>
    </source>
</evidence>
<keyword evidence="2" id="KW-1185">Reference proteome</keyword>
<dbReference type="Pfam" id="PF04268">
    <property type="entry name" value="SoxG"/>
    <property type="match status" value="1"/>
</dbReference>
<name>A0A3N9TDN9_9VIBR</name>
<reference evidence="1 2" key="1">
    <citation type="submission" date="2018-11" db="EMBL/GenBank/DDBJ databases">
        <title>Vibrio LJC006 sp. nov., isolated from seawater during the bloom of the enteromorpha.</title>
        <authorList>
            <person name="Liang J."/>
        </authorList>
    </citation>
    <scope>NUCLEOTIDE SEQUENCE [LARGE SCALE GENOMIC DNA]</scope>
    <source>
        <strain evidence="1 2">LJC006</strain>
    </source>
</reference>
<dbReference type="SUPFAM" id="SSF103025">
    <property type="entry name" value="Folate-binding domain"/>
    <property type="match status" value="1"/>
</dbReference>
<sequence>MSEVIAPEKVAAAESKSVAVMDQYATVPAESPVFNSLKTPVIHSAPSAHFGIVLKEVALMGHLILRGNAEDSSFVAGVSKVLNMPLPTEPLTSQESNGVAVSWLSPDEWLILLPAEFTYELEVKLRAQLTGHFAIINQSGGQTIFELSGDEVLNVLKKSTHLDIHPKEYPVGKVSTSKLAKSSAIFRKVSEDKWQLVVRRSFSDYIWRWLVDASKEYGLVIEK</sequence>